<sequence length="790" mass="87785">MKLALRTTKSLPNARGLEPPTAVHRRFQQHHHLPDAPRRVLQNQDHVIVKCPIAMQMAASGTLIEALQKSRSELLEEKERRTAKTKGKAKATERDEEEEAEFRRRIKEYDDALSDVQGAGPRSPDYATCDPGIGPRAGSTRSGSGFVVAEEDEPVWNPLTNSYAYRETGFEPGPSGLGAHSRPHQQGIKVEHETSRDAGLDDDSNFAGSSPVWTQYAEQPQRKILSHIPEEPTEVYAMETLRTDPAASTARRDAAIENVDWGKWGEDLSSQVPHGRFAYMGKVVRSWMAPGLRRWLFGAKSSDDATHQASPDRMKTHSRLGSGSSNSAVTYFGPGSSSASPTFTNTPRSSLSSGSSTWRILRGLQGGLNHPRSPSDSDGASECAKLPAASASPGSAPSMSSRECEPSSSSGTSFSGISRQSLSEPLLPHPQTAQPQQQQRLEQGWDTPGQHERETRQAEPEDETMLLALSLEEEDRAGEERYGLSQRVAMRLQSEEDREAAERQEVLEKEWLREELRLEAELESERRAAAEVERLRQEHRAQEATFRADRKLAARLSDSNRAILSDRRYAEQLRAQEAALQADRELAARLSDSDRWIQSDREYAEQLQAEMAREDANEFPIPGGWEQESRSGPTHGRSPTDRVQNRTQQSQPRASDDRAFALRLHEEEKKRSAREEEQTRAAISAWQKKTEQHADRPYERWGTSPPKAHAAPQGRTIQADQAQATRGSQAAQNARTAANDPGDKGECVSCTDSFPKTQLVRPCEHFYCRACLAGKAIPLPLHGHSSTRTN</sequence>
<dbReference type="InterPro" id="IPR017907">
    <property type="entry name" value="Znf_RING_CS"/>
</dbReference>
<keyword evidence="3" id="KW-0862">Zinc</keyword>
<reference evidence="6" key="1">
    <citation type="submission" date="2021-03" db="EMBL/GenBank/DDBJ databases">
        <authorList>
            <person name="Tagirdzhanova G."/>
        </authorList>
    </citation>
    <scope>NUCLEOTIDE SEQUENCE</scope>
</reference>
<evidence type="ECO:0000256" key="2">
    <source>
        <dbReference type="ARBA" id="ARBA00022771"/>
    </source>
</evidence>
<keyword evidence="2" id="KW-0863">Zinc-finger</keyword>
<dbReference type="GO" id="GO:0008270">
    <property type="term" value="F:zinc ion binding"/>
    <property type="evidence" value="ECO:0007669"/>
    <property type="project" value="UniProtKB-KW"/>
</dbReference>
<feature type="compositionally biased region" description="Low complexity" evidence="5">
    <location>
        <begin position="387"/>
        <end position="442"/>
    </location>
</feature>
<accession>A0A8H3FKN5</accession>
<evidence type="ECO:0000256" key="5">
    <source>
        <dbReference type="SAM" id="MobiDB-lite"/>
    </source>
</evidence>
<feature type="compositionally biased region" description="Basic and acidic residues" evidence="5">
    <location>
        <begin position="688"/>
        <end position="699"/>
    </location>
</feature>
<organism evidence="6 7">
    <name type="scientific">Imshaugia aleurites</name>
    <dbReference type="NCBI Taxonomy" id="172621"/>
    <lineage>
        <taxon>Eukaryota</taxon>
        <taxon>Fungi</taxon>
        <taxon>Dikarya</taxon>
        <taxon>Ascomycota</taxon>
        <taxon>Pezizomycotina</taxon>
        <taxon>Lecanoromycetes</taxon>
        <taxon>OSLEUM clade</taxon>
        <taxon>Lecanoromycetidae</taxon>
        <taxon>Lecanorales</taxon>
        <taxon>Lecanorineae</taxon>
        <taxon>Parmeliaceae</taxon>
        <taxon>Imshaugia</taxon>
    </lineage>
</organism>
<keyword evidence="4" id="KW-0175">Coiled coil</keyword>
<evidence type="ECO:0000256" key="3">
    <source>
        <dbReference type="ARBA" id="ARBA00022833"/>
    </source>
</evidence>
<feature type="compositionally biased region" description="Polar residues" evidence="5">
    <location>
        <begin position="319"/>
        <end position="348"/>
    </location>
</feature>
<evidence type="ECO:0000256" key="4">
    <source>
        <dbReference type="SAM" id="Coils"/>
    </source>
</evidence>
<evidence type="ECO:0008006" key="8">
    <source>
        <dbReference type="Google" id="ProtNLM"/>
    </source>
</evidence>
<dbReference type="Proteomes" id="UP000664534">
    <property type="component" value="Unassembled WGS sequence"/>
</dbReference>
<name>A0A8H3FKN5_9LECA</name>
<feature type="compositionally biased region" description="Basic and acidic residues" evidence="5">
    <location>
        <begin position="449"/>
        <end position="459"/>
    </location>
</feature>
<dbReference type="PROSITE" id="PS00518">
    <property type="entry name" value="ZF_RING_1"/>
    <property type="match status" value="1"/>
</dbReference>
<feature type="compositionally biased region" description="Polar residues" evidence="5">
    <location>
        <begin position="715"/>
        <end position="736"/>
    </location>
</feature>
<feature type="region of interest" description="Disordered" evidence="5">
    <location>
        <begin position="175"/>
        <end position="199"/>
    </location>
</feature>
<evidence type="ECO:0000256" key="1">
    <source>
        <dbReference type="ARBA" id="ARBA00022723"/>
    </source>
</evidence>
<feature type="region of interest" description="Disordered" evidence="5">
    <location>
        <begin position="75"/>
        <end position="101"/>
    </location>
</feature>
<keyword evidence="7" id="KW-1185">Reference proteome</keyword>
<dbReference type="AlphaFoldDB" id="A0A8H3FKN5"/>
<comment type="caution">
    <text evidence="6">The sequence shown here is derived from an EMBL/GenBank/DDBJ whole genome shotgun (WGS) entry which is preliminary data.</text>
</comment>
<feature type="compositionally biased region" description="Basic and acidic residues" evidence="5">
    <location>
        <begin position="303"/>
        <end position="315"/>
    </location>
</feature>
<feature type="coiled-coil region" evidence="4">
    <location>
        <begin position="513"/>
        <end position="545"/>
    </location>
</feature>
<evidence type="ECO:0000313" key="6">
    <source>
        <dbReference type="EMBL" id="CAF9922716.1"/>
    </source>
</evidence>
<feature type="region of interest" description="Disordered" evidence="5">
    <location>
        <begin position="114"/>
        <end position="143"/>
    </location>
</feature>
<evidence type="ECO:0000313" key="7">
    <source>
        <dbReference type="Proteomes" id="UP000664534"/>
    </source>
</evidence>
<keyword evidence="1" id="KW-0479">Metal-binding</keyword>
<gene>
    <name evidence="6" type="ORF">IMSHALPRED_005743</name>
</gene>
<feature type="compositionally biased region" description="Basic and acidic residues" evidence="5">
    <location>
        <begin position="189"/>
        <end position="199"/>
    </location>
</feature>
<protein>
    <recommendedName>
        <fullName evidence="8">RING-type domain-containing protein</fullName>
    </recommendedName>
</protein>
<feature type="region of interest" description="Disordered" evidence="5">
    <location>
        <begin position="606"/>
        <end position="747"/>
    </location>
</feature>
<feature type="region of interest" description="Disordered" evidence="5">
    <location>
        <begin position="303"/>
        <end position="465"/>
    </location>
</feature>
<proteinExistence type="predicted"/>
<dbReference type="EMBL" id="CAJPDT010000031">
    <property type="protein sequence ID" value="CAF9922716.1"/>
    <property type="molecule type" value="Genomic_DNA"/>
</dbReference>
<feature type="compositionally biased region" description="Basic and acidic residues" evidence="5">
    <location>
        <begin position="654"/>
        <end position="679"/>
    </location>
</feature>